<dbReference type="SUPFAM" id="SSF46689">
    <property type="entry name" value="Homeodomain-like"/>
    <property type="match status" value="1"/>
</dbReference>
<organism evidence="8 9">
    <name type="scientific">Geothrix oryzae</name>
    <dbReference type="NCBI Taxonomy" id="2927975"/>
    <lineage>
        <taxon>Bacteria</taxon>
        <taxon>Pseudomonadati</taxon>
        <taxon>Acidobacteriota</taxon>
        <taxon>Holophagae</taxon>
        <taxon>Holophagales</taxon>
        <taxon>Holophagaceae</taxon>
        <taxon>Geothrix</taxon>
    </lineage>
</organism>
<dbReference type="InterPro" id="IPR027417">
    <property type="entry name" value="P-loop_NTPase"/>
</dbReference>
<dbReference type="InterPro" id="IPR003593">
    <property type="entry name" value="AAA+_ATPase"/>
</dbReference>
<name>A0ABM8DNH3_9BACT</name>
<dbReference type="SMART" id="SM00065">
    <property type="entry name" value="GAF"/>
    <property type="match status" value="1"/>
</dbReference>
<dbReference type="InterPro" id="IPR058031">
    <property type="entry name" value="AAA_lid_NorR"/>
</dbReference>
<evidence type="ECO:0000313" key="9">
    <source>
        <dbReference type="Proteomes" id="UP001242010"/>
    </source>
</evidence>
<keyword evidence="1" id="KW-0547">Nucleotide-binding</keyword>
<dbReference type="Proteomes" id="UP001242010">
    <property type="component" value="Chromosome"/>
</dbReference>
<keyword evidence="2" id="KW-0067">ATP-binding</keyword>
<dbReference type="InterPro" id="IPR029016">
    <property type="entry name" value="GAF-like_dom_sf"/>
</dbReference>
<evidence type="ECO:0000256" key="4">
    <source>
        <dbReference type="ARBA" id="ARBA00023125"/>
    </source>
</evidence>
<dbReference type="Pfam" id="PF25601">
    <property type="entry name" value="AAA_lid_14"/>
    <property type="match status" value="1"/>
</dbReference>
<dbReference type="InterPro" id="IPR009057">
    <property type="entry name" value="Homeodomain-like_sf"/>
</dbReference>
<dbReference type="Pfam" id="PF00158">
    <property type="entry name" value="Sigma54_activat"/>
    <property type="match status" value="1"/>
</dbReference>
<dbReference type="Pfam" id="PF13492">
    <property type="entry name" value="GAF_3"/>
    <property type="match status" value="1"/>
</dbReference>
<keyword evidence="3" id="KW-0805">Transcription regulation</keyword>
<evidence type="ECO:0000256" key="5">
    <source>
        <dbReference type="ARBA" id="ARBA00023159"/>
    </source>
</evidence>
<dbReference type="PANTHER" id="PTHR32071">
    <property type="entry name" value="TRANSCRIPTIONAL REGULATORY PROTEIN"/>
    <property type="match status" value="1"/>
</dbReference>
<keyword evidence="5" id="KW-0010">Activator</keyword>
<keyword evidence="9" id="KW-1185">Reference proteome</keyword>
<dbReference type="SMART" id="SM00382">
    <property type="entry name" value="AAA"/>
    <property type="match status" value="1"/>
</dbReference>
<dbReference type="CDD" id="cd00009">
    <property type="entry name" value="AAA"/>
    <property type="match status" value="1"/>
</dbReference>
<evidence type="ECO:0000256" key="6">
    <source>
        <dbReference type="ARBA" id="ARBA00023163"/>
    </source>
</evidence>
<evidence type="ECO:0000259" key="7">
    <source>
        <dbReference type="PROSITE" id="PS50045"/>
    </source>
</evidence>
<dbReference type="PROSITE" id="PS00676">
    <property type="entry name" value="SIGMA54_INTERACT_2"/>
    <property type="match status" value="1"/>
</dbReference>
<accession>A0ABM8DNH3</accession>
<keyword evidence="4" id="KW-0238">DNA-binding</keyword>
<sequence>MPTPDLETALTGARLVEEAGALLTLGEEPERMVAHAFERLGQLVPYDLATVLLREGEGLRVAYAVGPLATPQLSEARIPVRGNLRLQNALKARSRPATFEEDDPGEDTFHGLLEMPHGHSCLVAPLRSRGETFGLMTLDAMVCRQYPESVLHHVGVFASLLALGLKQAEHLARLAERERSLAEEVSYFREVQRRDVLQEPLRAGSPAMLGILDQLRQVAATAATVLITGETGTGKEKVAQTLHHLSPRRDKPFIKVNCSALPASLIESELFGHVKGAFSGAASARKGRFELADGGTLFLDEIGDLPLDLQPKLLRAIQEKEIDPLGSEKSRKVDVRLVAATHADLRKAVAEGRFREDLFYRLSVFPIHLPPLRERPEDIAALAEGFLDRFARENRRPSIRLPEAVREQLEAYAWPGNVRELHNVLERAAILSAGHELRLPPGALPSRSASERTGRPLTWEAQERAYLERLLRHTRGKISGVDGAAALADLAPSTLLSRLEKLGLRPKDFREA</sequence>
<dbReference type="RefSeq" id="WP_286355156.1">
    <property type="nucleotide sequence ID" value="NZ_AP027079.1"/>
</dbReference>
<dbReference type="Gene3D" id="3.30.450.40">
    <property type="match status" value="1"/>
</dbReference>
<keyword evidence="6" id="KW-0804">Transcription</keyword>
<dbReference type="Gene3D" id="3.40.50.300">
    <property type="entry name" value="P-loop containing nucleotide triphosphate hydrolases"/>
    <property type="match status" value="1"/>
</dbReference>
<evidence type="ECO:0000313" key="8">
    <source>
        <dbReference type="EMBL" id="BDU68519.1"/>
    </source>
</evidence>
<gene>
    <name evidence="8" type="ORF">GETHOR_06200</name>
</gene>
<dbReference type="SUPFAM" id="SSF55781">
    <property type="entry name" value="GAF domain-like"/>
    <property type="match status" value="1"/>
</dbReference>
<dbReference type="PANTHER" id="PTHR32071:SF117">
    <property type="entry name" value="PTS-DEPENDENT DIHYDROXYACETONE KINASE OPERON REGULATORY PROTEIN-RELATED"/>
    <property type="match status" value="1"/>
</dbReference>
<dbReference type="SUPFAM" id="SSF52540">
    <property type="entry name" value="P-loop containing nucleoside triphosphate hydrolases"/>
    <property type="match status" value="1"/>
</dbReference>
<dbReference type="EMBL" id="AP027079">
    <property type="protein sequence ID" value="BDU68519.1"/>
    <property type="molecule type" value="Genomic_DNA"/>
</dbReference>
<protein>
    <submittedName>
        <fullName evidence="8">ATPase AAA</fullName>
    </submittedName>
</protein>
<evidence type="ECO:0000256" key="1">
    <source>
        <dbReference type="ARBA" id="ARBA00022741"/>
    </source>
</evidence>
<feature type="domain" description="Sigma-54 factor interaction" evidence="7">
    <location>
        <begin position="201"/>
        <end position="430"/>
    </location>
</feature>
<dbReference type="PROSITE" id="PS00688">
    <property type="entry name" value="SIGMA54_INTERACT_3"/>
    <property type="match status" value="1"/>
</dbReference>
<dbReference type="InterPro" id="IPR025944">
    <property type="entry name" value="Sigma_54_int_dom_CS"/>
</dbReference>
<evidence type="ECO:0000256" key="2">
    <source>
        <dbReference type="ARBA" id="ARBA00022840"/>
    </source>
</evidence>
<dbReference type="InterPro" id="IPR003018">
    <property type="entry name" value="GAF"/>
</dbReference>
<proteinExistence type="predicted"/>
<evidence type="ECO:0000256" key="3">
    <source>
        <dbReference type="ARBA" id="ARBA00023015"/>
    </source>
</evidence>
<dbReference type="InterPro" id="IPR002078">
    <property type="entry name" value="Sigma_54_int"/>
</dbReference>
<dbReference type="PROSITE" id="PS00675">
    <property type="entry name" value="SIGMA54_INTERACT_1"/>
    <property type="match status" value="1"/>
</dbReference>
<dbReference type="Gene3D" id="1.10.8.60">
    <property type="match status" value="1"/>
</dbReference>
<reference evidence="9" key="1">
    <citation type="journal article" date="2023" name="Int. J. Syst. Evol. Microbiol.">
        <title>Mesoterricola silvestris gen. nov., sp. nov., Mesoterricola sediminis sp. nov., Geothrix oryzae sp. nov., Geothrix edaphica sp. nov., Geothrix rubra sp. nov., and Geothrix limicola sp. nov., six novel members of Acidobacteriota isolated from soils.</title>
        <authorList>
            <person name="Itoh H."/>
            <person name="Sugisawa Y."/>
            <person name="Mise K."/>
            <person name="Xu Z."/>
            <person name="Kuniyasu M."/>
            <person name="Ushijima N."/>
            <person name="Kawano K."/>
            <person name="Kobayashi E."/>
            <person name="Shiratori Y."/>
            <person name="Masuda Y."/>
            <person name="Senoo K."/>
        </authorList>
    </citation>
    <scope>NUCLEOTIDE SEQUENCE [LARGE SCALE GENOMIC DNA]</scope>
    <source>
        <strain evidence="9">Red222</strain>
    </source>
</reference>
<dbReference type="InterPro" id="IPR025943">
    <property type="entry name" value="Sigma_54_int_dom_ATP-bd_2"/>
</dbReference>
<dbReference type="InterPro" id="IPR025662">
    <property type="entry name" value="Sigma_54_int_dom_ATP-bd_1"/>
</dbReference>
<dbReference type="PROSITE" id="PS50045">
    <property type="entry name" value="SIGMA54_INTERACT_4"/>
    <property type="match status" value="1"/>
</dbReference>